<name>A0A382TGA2_9ZZZZ</name>
<reference evidence="2" key="1">
    <citation type="submission" date="2018-05" db="EMBL/GenBank/DDBJ databases">
        <authorList>
            <person name="Lanie J.A."/>
            <person name="Ng W.-L."/>
            <person name="Kazmierczak K.M."/>
            <person name="Andrzejewski T.M."/>
            <person name="Davidsen T.M."/>
            <person name="Wayne K.J."/>
            <person name="Tettelin H."/>
            <person name="Glass J.I."/>
            <person name="Rusch D."/>
            <person name="Podicherti R."/>
            <person name="Tsui H.-C.T."/>
            <person name="Winkler M.E."/>
        </authorList>
    </citation>
    <scope>NUCLEOTIDE SEQUENCE</scope>
</reference>
<gene>
    <name evidence="2" type="ORF">METZ01_LOCUS373666</name>
</gene>
<dbReference type="Pfam" id="PF13649">
    <property type="entry name" value="Methyltransf_25"/>
    <property type="match status" value="1"/>
</dbReference>
<sequence>MIPDLEDVFERQARRYDRPLDTWAELEKKAFGQAVGSNGYTILAEAEELAHLSEAKVAGPVLDLGTGRGWPGWLIAERAERNLVATDVPMAGLQHAREAFAARDLTLRTQVIASDGMALPFASETFSSVVHTDVFC</sequence>
<evidence type="ECO:0000259" key="1">
    <source>
        <dbReference type="Pfam" id="PF13649"/>
    </source>
</evidence>
<dbReference type="CDD" id="cd02440">
    <property type="entry name" value="AdoMet_MTases"/>
    <property type="match status" value="1"/>
</dbReference>
<dbReference type="EMBL" id="UINC01136195">
    <property type="protein sequence ID" value="SVD20812.1"/>
    <property type="molecule type" value="Genomic_DNA"/>
</dbReference>
<protein>
    <recommendedName>
        <fullName evidence="1">Methyltransferase domain-containing protein</fullName>
    </recommendedName>
</protein>
<proteinExistence type="predicted"/>
<dbReference type="InterPro" id="IPR029063">
    <property type="entry name" value="SAM-dependent_MTases_sf"/>
</dbReference>
<feature type="domain" description="Methyltransferase" evidence="1">
    <location>
        <begin position="61"/>
        <end position="132"/>
    </location>
</feature>
<evidence type="ECO:0000313" key="2">
    <source>
        <dbReference type="EMBL" id="SVD20812.1"/>
    </source>
</evidence>
<dbReference type="SUPFAM" id="SSF53335">
    <property type="entry name" value="S-adenosyl-L-methionine-dependent methyltransferases"/>
    <property type="match status" value="1"/>
</dbReference>
<organism evidence="2">
    <name type="scientific">marine metagenome</name>
    <dbReference type="NCBI Taxonomy" id="408172"/>
    <lineage>
        <taxon>unclassified sequences</taxon>
        <taxon>metagenomes</taxon>
        <taxon>ecological metagenomes</taxon>
    </lineage>
</organism>
<dbReference type="Gene3D" id="3.40.50.150">
    <property type="entry name" value="Vaccinia Virus protein VP39"/>
    <property type="match status" value="1"/>
</dbReference>
<accession>A0A382TGA2</accession>
<dbReference type="AlphaFoldDB" id="A0A382TGA2"/>
<dbReference type="InterPro" id="IPR041698">
    <property type="entry name" value="Methyltransf_25"/>
</dbReference>